<gene>
    <name evidence="6" type="primary">tgt</name>
    <name evidence="5" type="ORF">HYT38_02905</name>
    <name evidence="6" type="ORF">HYV66_00170</name>
</gene>
<evidence type="ECO:0000313" key="6">
    <source>
        <dbReference type="EMBL" id="MBI2465640.1"/>
    </source>
</evidence>
<protein>
    <submittedName>
        <fullName evidence="6">tRNA guanosine(34) transglycosylase Tgt</fullName>
        <ecNumber evidence="6">2.4.2.29</ecNumber>
    </submittedName>
</protein>
<reference evidence="6" key="1">
    <citation type="submission" date="2020-07" db="EMBL/GenBank/DDBJ databases">
        <title>Huge and variable diversity of episymbiotic CPR bacteria and DPANN archaea in groundwater ecosystems.</title>
        <authorList>
            <person name="He C.Y."/>
            <person name="Keren R."/>
            <person name="Whittaker M."/>
            <person name="Farag I.F."/>
            <person name="Doudna J."/>
            <person name="Cate J.H.D."/>
            <person name="Banfield J.F."/>
        </authorList>
    </citation>
    <scope>NUCLEOTIDE SEQUENCE</scope>
    <source>
        <strain evidence="5">NC_groundwater_191_Ag_S-0.1um_45_8</strain>
        <strain evidence="6">NC_groundwater_418_Ag_B-0.1um_45_10</strain>
    </source>
</reference>
<evidence type="ECO:0000256" key="3">
    <source>
        <dbReference type="ARBA" id="ARBA00022694"/>
    </source>
</evidence>
<dbReference type="Pfam" id="PF01702">
    <property type="entry name" value="TGT"/>
    <property type="match status" value="1"/>
</dbReference>
<dbReference type="InterPro" id="IPR050076">
    <property type="entry name" value="ArchSynthase1/Queuine_TRR"/>
</dbReference>
<dbReference type="NCBIfam" id="TIGR00449">
    <property type="entry name" value="tgt_general"/>
    <property type="match status" value="1"/>
</dbReference>
<evidence type="ECO:0000313" key="7">
    <source>
        <dbReference type="Proteomes" id="UP000709672"/>
    </source>
</evidence>
<comment type="caution">
    <text evidence="6">The sequence shown here is derived from an EMBL/GenBank/DDBJ whole genome shotgun (WGS) entry which is preliminary data.</text>
</comment>
<dbReference type="InterPro" id="IPR036511">
    <property type="entry name" value="TGT-like_sf"/>
</dbReference>
<dbReference type="AlphaFoldDB" id="A0A931YD01"/>
<dbReference type="PANTHER" id="PTHR46499">
    <property type="entry name" value="QUEUINE TRNA-RIBOSYLTRANSFERASE"/>
    <property type="match status" value="1"/>
</dbReference>
<dbReference type="InterPro" id="IPR002616">
    <property type="entry name" value="tRNA_ribo_trans-like"/>
</dbReference>
<dbReference type="PANTHER" id="PTHR46499:SF1">
    <property type="entry name" value="QUEUINE TRNA-RIBOSYLTRANSFERASE"/>
    <property type="match status" value="1"/>
</dbReference>
<dbReference type="EC" id="2.4.2.29" evidence="6"/>
<accession>A0A931YD01</accession>
<dbReference type="EMBL" id="JACPHQ010000002">
    <property type="protein sequence ID" value="MBI2465640.1"/>
    <property type="molecule type" value="Genomic_DNA"/>
</dbReference>
<dbReference type="Gene3D" id="3.20.20.105">
    <property type="entry name" value="Queuine tRNA-ribosyltransferase-like"/>
    <property type="match status" value="1"/>
</dbReference>
<evidence type="ECO:0000313" key="5">
    <source>
        <dbReference type="EMBL" id="MBI2052593.1"/>
    </source>
</evidence>
<dbReference type="NCBIfam" id="TIGR00430">
    <property type="entry name" value="Q_tRNA_tgt"/>
    <property type="match status" value="1"/>
</dbReference>
<dbReference type="Proteomes" id="UP000709672">
    <property type="component" value="Unassembled WGS sequence"/>
</dbReference>
<evidence type="ECO:0000256" key="2">
    <source>
        <dbReference type="ARBA" id="ARBA00022679"/>
    </source>
</evidence>
<dbReference type="GO" id="GO:0005737">
    <property type="term" value="C:cytoplasm"/>
    <property type="evidence" value="ECO:0007669"/>
    <property type="project" value="TreeGrafter"/>
</dbReference>
<evidence type="ECO:0000259" key="4">
    <source>
        <dbReference type="Pfam" id="PF01702"/>
    </source>
</evidence>
<keyword evidence="1 6" id="KW-0328">Glycosyltransferase</keyword>
<dbReference type="InterPro" id="IPR004803">
    <property type="entry name" value="TGT"/>
</dbReference>
<organism evidence="6 7">
    <name type="scientific">Candidatus Sungiibacteriota bacterium</name>
    <dbReference type="NCBI Taxonomy" id="2750080"/>
    <lineage>
        <taxon>Bacteria</taxon>
        <taxon>Candidatus Sungiibacteriota</taxon>
    </lineage>
</organism>
<evidence type="ECO:0000256" key="1">
    <source>
        <dbReference type="ARBA" id="ARBA00022676"/>
    </source>
</evidence>
<name>A0A931YD01_9BACT</name>
<proteinExistence type="predicted"/>
<sequence length="384" mass="42937">MFKVLKKDAGSRARLGLLETPHGAVETPSYVVVGTHARVRELLPDDLEKTKTQIVIANTYHLWQALGDAGLKKYPGLHQEMNWNQPLMTDSGGFQVFSLGFARELGVGKISNTECLIGKTKKNLVKVTDDGVYFQTEKGDQYLDAKKSIWIQERLGADIILAFDEPTSPLHDYKYNQTALERTHRWAKESLAAKTSSQFLYSIVQGGLFEDLRRKSAEFIGPLDFDGIAIGGSFGSAFGGQSKSFQELDWVVPHLPENKPRHLLGIGLVEDLFIGVAKGIDTFDCVVPTREGRHGNLYTAQGEINIHRGLYRDDQTVLDSGCACEVCSVKKTSRGQLHQLFKDKNPEAGYLASFHNVYFFNNLMAEIRRSIAEGKFEELKSRYV</sequence>
<dbReference type="Proteomes" id="UP000786662">
    <property type="component" value="Unassembled WGS sequence"/>
</dbReference>
<feature type="domain" description="tRNA-guanine(15) transglycosylase-like" evidence="4">
    <location>
        <begin position="12"/>
        <end position="382"/>
    </location>
</feature>
<dbReference type="SUPFAM" id="SSF51713">
    <property type="entry name" value="tRNA-guanine transglycosylase"/>
    <property type="match status" value="1"/>
</dbReference>
<dbReference type="GO" id="GO:0008479">
    <property type="term" value="F:tRNA-guanosine(34) queuine transglycosylase activity"/>
    <property type="evidence" value="ECO:0007669"/>
    <property type="project" value="InterPro"/>
</dbReference>
<dbReference type="EMBL" id="JACOYY010000080">
    <property type="protein sequence ID" value="MBI2052593.1"/>
    <property type="molecule type" value="Genomic_DNA"/>
</dbReference>
<keyword evidence="3" id="KW-0819">tRNA processing</keyword>
<dbReference type="GO" id="GO:0002099">
    <property type="term" value="P:tRNA wobble guanine modification"/>
    <property type="evidence" value="ECO:0007669"/>
    <property type="project" value="TreeGrafter"/>
</dbReference>
<keyword evidence="2 6" id="KW-0808">Transferase</keyword>